<dbReference type="Proteomes" id="UP000515908">
    <property type="component" value="Chromosome 25"/>
</dbReference>
<reference evidence="5 6" key="1">
    <citation type="submission" date="2020-08" db="EMBL/GenBank/DDBJ databases">
        <authorList>
            <person name="Newling K."/>
            <person name="Davey J."/>
            <person name="Forrester S."/>
        </authorList>
    </citation>
    <scope>NUCLEOTIDE SEQUENCE [LARGE SCALE GENOMIC DNA]</scope>
    <source>
        <strain evidence="6">Crithidia deanei Carvalho (ATCC PRA-265)</strain>
    </source>
</reference>
<evidence type="ECO:0000256" key="3">
    <source>
        <dbReference type="SAM" id="MobiDB-lite"/>
    </source>
</evidence>
<name>A0A7G2CTT2_9TRYP</name>
<dbReference type="InterPro" id="IPR001313">
    <property type="entry name" value="Pumilio_RNA-bd_rpt"/>
</dbReference>
<sequence>MEELRQALKDYLDLGRPGWTYSMLEGKVAELAQEDQDSSRLVQRVMENPNYFYPILEEMLPQFDMLTKHVFANYAIQKAFEVAALASDVAEQRRKDPQAVLKGTGFSAPLTAAVVEVWVKDDPLEKMMQCVRGKVVEYSQHMYGCRAMQRALESMPEKDFDEALNEFRGKAAASVLDANANHVVQKMIELHPEKCQFMLEEFLADLVNLSCHAHGCRLLQRVFEISAKRGELEVRPLLEEVIRRLNELSIHQYGNYVVQHGLANAPADIKHRFIGLLIPQLYAFSCSKFASNVAERAVSCADEEERNSMLEEFKKSFGDATSGNYLILMMADIYANYVIQRFIDNASPDQRDALVEIVRPHLRLVSNSEYGRHLLRKMESMSLLSKEALHQCGVYDTNHTVSIANGHKSQSNGKNHNNNNNNRRGNTAAPNRGGRQNQPNHPQHHNNNAARYQNPMAPPHKSNSRYNTRSMEPQPYPYPYPMMYPPQPPMVYPMPMYNGYYPQ</sequence>
<dbReference type="PANTHER" id="PTHR12537:SF12">
    <property type="entry name" value="MATERNAL PROTEIN PUMILIO"/>
    <property type="match status" value="1"/>
</dbReference>
<evidence type="ECO:0000313" key="6">
    <source>
        <dbReference type="Proteomes" id="UP000515908"/>
    </source>
</evidence>
<gene>
    <name evidence="5" type="ORF">ADEAN_000988800</name>
</gene>
<evidence type="ECO:0000313" key="5">
    <source>
        <dbReference type="EMBL" id="CAD2222344.1"/>
    </source>
</evidence>
<keyword evidence="6" id="KW-1185">Reference proteome</keyword>
<dbReference type="GO" id="GO:0010608">
    <property type="term" value="P:post-transcriptional regulation of gene expression"/>
    <property type="evidence" value="ECO:0007669"/>
    <property type="project" value="TreeGrafter"/>
</dbReference>
<dbReference type="PANTHER" id="PTHR12537">
    <property type="entry name" value="RNA BINDING PROTEIN PUMILIO-RELATED"/>
    <property type="match status" value="1"/>
</dbReference>
<dbReference type="PROSITE" id="PS50302">
    <property type="entry name" value="PUM"/>
    <property type="match status" value="4"/>
</dbReference>
<dbReference type="SUPFAM" id="SSF48371">
    <property type="entry name" value="ARM repeat"/>
    <property type="match status" value="1"/>
</dbReference>
<dbReference type="InterPro" id="IPR033133">
    <property type="entry name" value="PUM-HD"/>
</dbReference>
<feature type="repeat" description="Pumilio" evidence="2">
    <location>
        <begin position="320"/>
        <end position="356"/>
    </location>
</feature>
<dbReference type="GO" id="GO:0005737">
    <property type="term" value="C:cytoplasm"/>
    <property type="evidence" value="ECO:0007669"/>
    <property type="project" value="TreeGrafter"/>
</dbReference>
<proteinExistence type="predicted"/>
<dbReference type="Pfam" id="PF00806">
    <property type="entry name" value="PUF"/>
    <property type="match status" value="7"/>
</dbReference>
<accession>A0A7G2CTT2</accession>
<dbReference type="EMBL" id="LR877169">
    <property type="protein sequence ID" value="CAD2222344.1"/>
    <property type="molecule type" value="Genomic_DNA"/>
</dbReference>
<dbReference type="OrthoDB" id="668540at2759"/>
<dbReference type="InterPro" id="IPR016024">
    <property type="entry name" value="ARM-type_fold"/>
</dbReference>
<evidence type="ECO:0000256" key="2">
    <source>
        <dbReference type="PROSITE-ProRule" id="PRU00317"/>
    </source>
</evidence>
<dbReference type="VEuPathDB" id="TriTrypDB:ADEAN_000988800"/>
<dbReference type="GO" id="GO:0003729">
    <property type="term" value="F:mRNA binding"/>
    <property type="evidence" value="ECO:0007669"/>
    <property type="project" value="TreeGrafter"/>
</dbReference>
<feature type="repeat" description="Pumilio" evidence="2">
    <location>
        <begin position="126"/>
        <end position="165"/>
    </location>
</feature>
<evidence type="ECO:0000259" key="4">
    <source>
        <dbReference type="PROSITE" id="PS50303"/>
    </source>
</evidence>
<protein>
    <submittedName>
        <fullName evidence="5">Pumilio-family RNA binding repeat, putative</fullName>
    </submittedName>
</protein>
<organism evidence="5 6">
    <name type="scientific">Angomonas deanei</name>
    <dbReference type="NCBI Taxonomy" id="59799"/>
    <lineage>
        <taxon>Eukaryota</taxon>
        <taxon>Discoba</taxon>
        <taxon>Euglenozoa</taxon>
        <taxon>Kinetoplastea</taxon>
        <taxon>Metakinetoplastina</taxon>
        <taxon>Trypanosomatida</taxon>
        <taxon>Trypanosomatidae</taxon>
        <taxon>Strigomonadinae</taxon>
        <taxon>Angomonas</taxon>
    </lineage>
</organism>
<dbReference type="SMART" id="SM00025">
    <property type="entry name" value="Pumilio"/>
    <property type="match status" value="8"/>
</dbReference>
<feature type="domain" description="PUM-HD" evidence="4">
    <location>
        <begin position="3"/>
        <end position="382"/>
    </location>
</feature>
<dbReference type="PROSITE" id="PS50303">
    <property type="entry name" value="PUM_HD"/>
    <property type="match status" value="1"/>
</dbReference>
<feature type="repeat" description="Pumilio" evidence="2">
    <location>
        <begin position="240"/>
        <end position="275"/>
    </location>
</feature>
<feature type="compositionally biased region" description="Low complexity" evidence="3">
    <location>
        <begin position="412"/>
        <end position="448"/>
    </location>
</feature>
<evidence type="ECO:0000256" key="1">
    <source>
        <dbReference type="ARBA" id="ARBA00022737"/>
    </source>
</evidence>
<dbReference type="AlphaFoldDB" id="A0A7G2CTT2"/>
<dbReference type="Gene3D" id="1.25.10.10">
    <property type="entry name" value="Leucine-rich Repeat Variant"/>
    <property type="match status" value="1"/>
</dbReference>
<dbReference type="InterPro" id="IPR011989">
    <property type="entry name" value="ARM-like"/>
</dbReference>
<feature type="repeat" description="Pumilio" evidence="2">
    <location>
        <begin position="201"/>
        <end position="239"/>
    </location>
</feature>
<keyword evidence="1" id="KW-0677">Repeat</keyword>
<feature type="region of interest" description="Disordered" evidence="3">
    <location>
        <begin position="403"/>
        <end position="472"/>
    </location>
</feature>